<dbReference type="SUPFAM" id="SSF50814">
    <property type="entry name" value="Lipocalins"/>
    <property type="match status" value="1"/>
</dbReference>
<evidence type="ECO:0000256" key="1">
    <source>
        <dbReference type="SAM" id="SignalP"/>
    </source>
</evidence>
<keyword evidence="1" id="KW-0732">Signal</keyword>
<dbReference type="GO" id="GO:0004519">
    <property type="term" value="F:endonuclease activity"/>
    <property type="evidence" value="ECO:0007669"/>
    <property type="project" value="UniProtKB-KW"/>
</dbReference>
<proteinExistence type="predicted"/>
<accession>A0A6B0V3Z2</accession>
<keyword evidence="2" id="KW-0378">Hydrolase</keyword>
<dbReference type="AlphaFoldDB" id="A0A6B0V3Z2"/>
<sequence>MAWTVNVAFIFLVLRLTLAVENFTIPLGHIHNYTQMINNLLRVPKTFYVVGGTFEKDPLMDISPYPFKCGEVEIKQRIGNKVPIERSFLEIADKDPKKRQRLTDKYDLEDQKSPGYNYSNFVDVYRTRSHREFAGSMYLLLSDSLTCALFYNNRYYDCELWVTDKPAREKATNVSFCGAFVTTCNDKTVQWYYNYDDCYKPLK</sequence>
<feature type="chain" id="PRO_5025507960" evidence="1">
    <location>
        <begin position="20"/>
        <end position="203"/>
    </location>
</feature>
<dbReference type="EMBL" id="GIFC01013965">
    <property type="protein sequence ID" value="MXU96048.1"/>
    <property type="molecule type" value="Transcribed_RNA"/>
</dbReference>
<name>A0A6B0V3Z2_IXORI</name>
<keyword evidence="2" id="KW-0255">Endonuclease</keyword>
<protein>
    <submittedName>
        <fullName evidence="2">Putative endonuclease/reverse transcript</fullName>
    </submittedName>
</protein>
<keyword evidence="2" id="KW-0540">Nuclease</keyword>
<organism evidence="2">
    <name type="scientific">Ixodes ricinus</name>
    <name type="common">Common tick</name>
    <name type="synonym">Acarus ricinus</name>
    <dbReference type="NCBI Taxonomy" id="34613"/>
    <lineage>
        <taxon>Eukaryota</taxon>
        <taxon>Metazoa</taxon>
        <taxon>Ecdysozoa</taxon>
        <taxon>Arthropoda</taxon>
        <taxon>Chelicerata</taxon>
        <taxon>Arachnida</taxon>
        <taxon>Acari</taxon>
        <taxon>Parasitiformes</taxon>
        <taxon>Ixodida</taxon>
        <taxon>Ixodoidea</taxon>
        <taxon>Ixodidae</taxon>
        <taxon>Ixodinae</taxon>
        <taxon>Ixodes</taxon>
    </lineage>
</organism>
<dbReference type="Gene3D" id="2.40.128.20">
    <property type="match status" value="1"/>
</dbReference>
<evidence type="ECO:0000313" key="2">
    <source>
        <dbReference type="EMBL" id="MXU96048.1"/>
    </source>
</evidence>
<reference evidence="2" key="1">
    <citation type="submission" date="2019-12" db="EMBL/GenBank/DDBJ databases">
        <title>An insight into the sialome of adult female Ixodes ricinus ticks feeding for 6 days.</title>
        <authorList>
            <person name="Perner J."/>
            <person name="Ribeiro J.M.C."/>
        </authorList>
    </citation>
    <scope>NUCLEOTIDE SEQUENCE</scope>
    <source>
        <strain evidence="2">Semi-engorged</strain>
        <tissue evidence="2">Salivary glands</tissue>
    </source>
</reference>
<feature type="signal peptide" evidence="1">
    <location>
        <begin position="1"/>
        <end position="19"/>
    </location>
</feature>
<dbReference type="InterPro" id="IPR012674">
    <property type="entry name" value="Calycin"/>
</dbReference>